<reference evidence="1 2" key="1">
    <citation type="journal article" date="2023" name="Microbiol. Resour. Announc.">
        <title>Complete Genome Sequence of Imperialibacter roseus strain P4T.</title>
        <authorList>
            <person name="Tizabi D.R."/>
            <person name="Bachvaroff T."/>
            <person name="Hill R.T."/>
        </authorList>
    </citation>
    <scope>NUCLEOTIDE SEQUENCE [LARGE SCALE GENOMIC DNA]</scope>
    <source>
        <strain evidence="1 2">P4T</strain>
    </source>
</reference>
<dbReference type="Proteomes" id="UP001302349">
    <property type="component" value="Chromosome"/>
</dbReference>
<gene>
    <name evidence="1" type="ORF">RT717_20875</name>
</gene>
<dbReference type="PROSITE" id="PS51257">
    <property type="entry name" value="PROKAR_LIPOPROTEIN"/>
    <property type="match status" value="1"/>
</dbReference>
<dbReference type="InterPro" id="IPR032286">
    <property type="entry name" value="DUF4837"/>
</dbReference>
<protein>
    <submittedName>
        <fullName evidence="1">DUF4837 family protein</fullName>
    </submittedName>
</protein>
<name>A0ABZ0ILY9_9BACT</name>
<dbReference type="Pfam" id="PF16125">
    <property type="entry name" value="DUF4837"/>
    <property type="match status" value="1"/>
</dbReference>
<proteinExistence type="predicted"/>
<accession>A0ABZ0ILY9</accession>
<evidence type="ECO:0000313" key="2">
    <source>
        <dbReference type="Proteomes" id="UP001302349"/>
    </source>
</evidence>
<dbReference type="EMBL" id="CP136051">
    <property type="protein sequence ID" value="WOK05532.1"/>
    <property type="molecule type" value="Genomic_DNA"/>
</dbReference>
<keyword evidence="2" id="KW-1185">Reference proteome</keyword>
<evidence type="ECO:0000313" key="1">
    <source>
        <dbReference type="EMBL" id="WOK05532.1"/>
    </source>
</evidence>
<sequence>MTRTVQFIFACFLFSALLSSCGSKDKSDNGNSLLQVARGDAAEIILVMDSAQWNGPLGTEMRRTFELVIPGLNREEPLFDLKQVAPKSLNGVLKSAKNMIFVTTLNNNTRAGKIMKGYYTAESLSKINEDPNLFYFTRKDNYARGQEILYLFGKDDESLIRKLRENGDILRQYFEDVENKRLQADLFKIQEKDLADVLYDRHNFKLKIPYGYELAQDKGNFVWLRALDLEVDKTIFVYYEPYTNQDVFKDITALRSRITEKYLRDIEKDNIYITYQDVLPFITKNINFKGSYAVETRGLWKTSDSTNGGPFISYTFVDEVLNRLYYIEGYVYAPSKDRKRDYINEFQAILQSFQPAQSAAPAAGR</sequence>
<organism evidence="1 2">
    <name type="scientific">Imperialibacter roseus</name>
    <dbReference type="NCBI Taxonomy" id="1324217"/>
    <lineage>
        <taxon>Bacteria</taxon>
        <taxon>Pseudomonadati</taxon>
        <taxon>Bacteroidota</taxon>
        <taxon>Cytophagia</taxon>
        <taxon>Cytophagales</taxon>
        <taxon>Flammeovirgaceae</taxon>
        <taxon>Imperialibacter</taxon>
    </lineage>
</organism>
<dbReference type="RefSeq" id="WP_317488292.1">
    <property type="nucleotide sequence ID" value="NZ_CP136051.1"/>
</dbReference>